<reference evidence="2 3" key="1">
    <citation type="submission" date="2021-06" db="EMBL/GenBank/DDBJ databases">
        <authorList>
            <person name="Kallberg Y."/>
            <person name="Tangrot J."/>
            <person name="Rosling A."/>
        </authorList>
    </citation>
    <scope>NUCLEOTIDE SEQUENCE [LARGE SCALE GENOMIC DNA]</scope>
    <source>
        <strain evidence="2 3">120-4 pot B 10/14</strain>
    </source>
</reference>
<dbReference type="Proteomes" id="UP000789901">
    <property type="component" value="Unassembled WGS sequence"/>
</dbReference>
<accession>A0ABN7UCT6</accession>
<protein>
    <submittedName>
        <fullName evidence="2">43561_t:CDS:1</fullName>
    </submittedName>
</protein>
<name>A0ABN7UCT6_GIGMA</name>
<sequence length="120" mass="14429">MHLSSTIRPFIKEQLNIRDPVEIQLSHRLFHENYESENNENKDDEESESYENENNENEDKENEYDELENETIRKAINSTSRKNGRYSRRGNVSSSLRGLTFPRRHFHECQSKKFFKFCPN</sequence>
<evidence type="ECO:0000313" key="3">
    <source>
        <dbReference type="Proteomes" id="UP000789901"/>
    </source>
</evidence>
<evidence type="ECO:0000313" key="2">
    <source>
        <dbReference type="EMBL" id="CAG8564908.1"/>
    </source>
</evidence>
<feature type="compositionally biased region" description="Acidic residues" evidence="1">
    <location>
        <begin position="35"/>
        <end position="69"/>
    </location>
</feature>
<gene>
    <name evidence="2" type="ORF">GMARGA_LOCUS5198</name>
</gene>
<feature type="region of interest" description="Disordered" evidence="1">
    <location>
        <begin position="32"/>
        <end position="97"/>
    </location>
</feature>
<proteinExistence type="predicted"/>
<keyword evidence="3" id="KW-1185">Reference proteome</keyword>
<organism evidence="2 3">
    <name type="scientific">Gigaspora margarita</name>
    <dbReference type="NCBI Taxonomy" id="4874"/>
    <lineage>
        <taxon>Eukaryota</taxon>
        <taxon>Fungi</taxon>
        <taxon>Fungi incertae sedis</taxon>
        <taxon>Mucoromycota</taxon>
        <taxon>Glomeromycotina</taxon>
        <taxon>Glomeromycetes</taxon>
        <taxon>Diversisporales</taxon>
        <taxon>Gigasporaceae</taxon>
        <taxon>Gigaspora</taxon>
    </lineage>
</organism>
<evidence type="ECO:0000256" key="1">
    <source>
        <dbReference type="SAM" id="MobiDB-lite"/>
    </source>
</evidence>
<dbReference type="EMBL" id="CAJVQB010002171">
    <property type="protein sequence ID" value="CAG8564908.1"/>
    <property type="molecule type" value="Genomic_DNA"/>
</dbReference>
<comment type="caution">
    <text evidence="2">The sequence shown here is derived from an EMBL/GenBank/DDBJ whole genome shotgun (WGS) entry which is preliminary data.</text>
</comment>